<name>A0A9P0TMB5_PIEBR</name>
<reference evidence="1" key="1">
    <citation type="submission" date="2022-05" db="EMBL/GenBank/DDBJ databases">
        <authorList>
            <person name="Okamura Y."/>
        </authorList>
    </citation>
    <scope>NUCLEOTIDE SEQUENCE</scope>
</reference>
<evidence type="ECO:0000313" key="1">
    <source>
        <dbReference type="EMBL" id="CAH4034850.1"/>
    </source>
</evidence>
<dbReference type="AlphaFoldDB" id="A0A9P0TMB5"/>
<dbReference type="InterPro" id="IPR024855">
    <property type="entry name" value="UNC79"/>
</dbReference>
<keyword evidence="2" id="KW-1185">Reference proteome</keyword>
<dbReference type="PANTHER" id="PTHR21696">
    <property type="entry name" value="PROTEIN UNC-79 HOMOLOG"/>
    <property type="match status" value="1"/>
</dbReference>
<dbReference type="Proteomes" id="UP001152562">
    <property type="component" value="Unassembled WGS sequence"/>
</dbReference>
<evidence type="ECO:0000313" key="2">
    <source>
        <dbReference type="Proteomes" id="UP001152562"/>
    </source>
</evidence>
<accession>A0A9P0TMB5</accession>
<gene>
    <name evidence="1" type="ORF">PIBRA_LOCUS10990</name>
</gene>
<proteinExistence type="predicted"/>
<organism evidence="1 2">
    <name type="scientific">Pieris brassicae</name>
    <name type="common">White butterfly</name>
    <name type="synonym">Large white butterfly</name>
    <dbReference type="NCBI Taxonomy" id="7116"/>
    <lineage>
        <taxon>Eukaryota</taxon>
        <taxon>Metazoa</taxon>
        <taxon>Ecdysozoa</taxon>
        <taxon>Arthropoda</taxon>
        <taxon>Hexapoda</taxon>
        <taxon>Insecta</taxon>
        <taxon>Pterygota</taxon>
        <taxon>Neoptera</taxon>
        <taxon>Endopterygota</taxon>
        <taxon>Lepidoptera</taxon>
        <taxon>Glossata</taxon>
        <taxon>Ditrysia</taxon>
        <taxon>Papilionoidea</taxon>
        <taxon>Pieridae</taxon>
        <taxon>Pierinae</taxon>
        <taxon>Pieris</taxon>
    </lineage>
</organism>
<protein>
    <submittedName>
        <fullName evidence="1">Uncharacterized protein</fullName>
    </submittedName>
</protein>
<dbReference type="PANTHER" id="PTHR21696:SF2">
    <property type="entry name" value="PROTEIN UNC-79 HOMOLOG"/>
    <property type="match status" value="1"/>
</dbReference>
<sequence length="169" mass="19083">MSSHAEQGRSSWVWAALAACQLWTLYLERAGGPPHSELHHTAAALLLHFWCKLVPTLLQLTHASKMLAETVNLHFLSLLESLLECNSTLLNKLLPLWTPLLQSPLFNMPRHIEQRLEKCRELQPDVVAGGGVAGSGPAHTLPAREHRRLYRLLSKMAQLEQQPHSFYFI</sequence>
<comment type="caution">
    <text evidence="1">The sequence shown here is derived from an EMBL/GenBank/DDBJ whole genome shotgun (WGS) entry which is preliminary data.</text>
</comment>
<dbReference type="EMBL" id="CALOZG010000042">
    <property type="protein sequence ID" value="CAH4034850.1"/>
    <property type="molecule type" value="Genomic_DNA"/>
</dbReference>